<gene>
    <name evidence="4" type="ORF">pdam_00000359</name>
</gene>
<evidence type="ECO:0000313" key="4">
    <source>
        <dbReference type="EMBL" id="RMX53626.1"/>
    </source>
</evidence>
<dbReference type="Proteomes" id="UP000275408">
    <property type="component" value="Unassembled WGS sequence"/>
</dbReference>
<dbReference type="Pfam" id="PF12796">
    <property type="entry name" value="Ank_2"/>
    <property type="match status" value="1"/>
</dbReference>
<sequence>MLKGQRLHPGQVLKRLRSIFKRFKYDSVHSTSRELLDSQLRTALRSGAPLKLVRSLLLRGANVNGVDSLDYSPLLLALTTSRAENMLDIVELLCEFGANVNYSSGVFFGETPLHFAAMHNNYALIELLVRFNANAHARNFAGYTPLHFAVQNGNEASAKALFLCGADLNARESYCGYTPLHLAVIGQFEHAVKAMVSFGAKINQSDYCGLTAIDRCKSSAIQEFLLAAKCTRMLSLEPECLSVIRERIRKYSGIRGFDRLPLPITLQRKLKLESGPNEL</sequence>
<dbReference type="PANTHER" id="PTHR24198:SF165">
    <property type="entry name" value="ANKYRIN REPEAT-CONTAINING PROTEIN-RELATED"/>
    <property type="match status" value="1"/>
</dbReference>
<evidence type="ECO:0000256" key="2">
    <source>
        <dbReference type="ARBA" id="ARBA00023043"/>
    </source>
</evidence>
<dbReference type="InterPro" id="IPR036770">
    <property type="entry name" value="Ankyrin_rpt-contain_sf"/>
</dbReference>
<name>A0A3M6UJ06_POCDA</name>
<feature type="repeat" description="ANK" evidence="3">
    <location>
        <begin position="69"/>
        <end position="105"/>
    </location>
</feature>
<dbReference type="EMBL" id="RCHS01001413">
    <property type="protein sequence ID" value="RMX53626.1"/>
    <property type="molecule type" value="Genomic_DNA"/>
</dbReference>
<organism evidence="4 5">
    <name type="scientific">Pocillopora damicornis</name>
    <name type="common">Cauliflower coral</name>
    <name type="synonym">Millepora damicornis</name>
    <dbReference type="NCBI Taxonomy" id="46731"/>
    <lineage>
        <taxon>Eukaryota</taxon>
        <taxon>Metazoa</taxon>
        <taxon>Cnidaria</taxon>
        <taxon>Anthozoa</taxon>
        <taxon>Hexacorallia</taxon>
        <taxon>Scleractinia</taxon>
        <taxon>Astrocoeniina</taxon>
        <taxon>Pocilloporidae</taxon>
        <taxon>Pocillopora</taxon>
    </lineage>
</organism>
<protein>
    <submittedName>
        <fullName evidence="4">Uncharacterized protein</fullName>
    </submittedName>
</protein>
<evidence type="ECO:0000256" key="3">
    <source>
        <dbReference type="PROSITE-ProRule" id="PRU00023"/>
    </source>
</evidence>
<dbReference type="SMART" id="SM00248">
    <property type="entry name" value="ANK"/>
    <property type="match status" value="4"/>
</dbReference>
<dbReference type="AlphaFoldDB" id="A0A3M6UJ06"/>
<dbReference type="OrthoDB" id="10252328at2759"/>
<feature type="repeat" description="ANK" evidence="3">
    <location>
        <begin position="175"/>
        <end position="207"/>
    </location>
</feature>
<keyword evidence="2 3" id="KW-0040">ANK repeat</keyword>
<keyword evidence="5" id="KW-1185">Reference proteome</keyword>
<dbReference type="PRINTS" id="PR01415">
    <property type="entry name" value="ANKYRIN"/>
</dbReference>
<dbReference type="Pfam" id="PF00023">
    <property type="entry name" value="Ank"/>
    <property type="match status" value="1"/>
</dbReference>
<proteinExistence type="predicted"/>
<feature type="repeat" description="ANK" evidence="3">
    <location>
        <begin position="141"/>
        <end position="173"/>
    </location>
</feature>
<keyword evidence="1" id="KW-0677">Repeat</keyword>
<dbReference type="STRING" id="46731.A0A3M6UJ06"/>
<dbReference type="Gene3D" id="1.25.40.20">
    <property type="entry name" value="Ankyrin repeat-containing domain"/>
    <property type="match status" value="2"/>
</dbReference>
<dbReference type="PANTHER" id="PTHR24198">
    <property type="entry name" value="ANKYRIN REPEAT AND PROTEIN KINASE DOMAIN-CONTAINING PROTEIN"/>
    <property type="match status" value="1"/>
</dbReference>
<accession>A0A3M6UJ06</accession>
<dbReference type="PROSITE" id="PS50088">
    <property type="entry name" value="ANK_REPEAT"/>
    <property type="match status" value="4"/>
</dbReference>
<reference evidence="4 5" key="1">
    <citation type="journal article" date="2018" name="Sci. Rep.">
        <title>Comparative analysis of the Pocillopora damicornis genome highlights role of immune system in coral evolution.</title>
        <authorList>
            <person name="Cunning R."/>
            <person name="Bay R.A."/>
            <person name="Gillette P."/>
            <person name="Baker A.C."/>
            <person name="Traylor-Knowles N."/>
        </authorList>
    </citation>
    <scope>NUCLEOTIDE SEQUENCE [LARGE SCALE GENOMIC DNA]</scope>
    <source>
        <strain evidence="4">RSMAS</strain>
        <tissue evidence="4">Whole animal</tissue>
    </source>
</reference>
<comment type="caution">
    <text evidence="4">The sequence shown here is derived from an EMBL/GenBank/DDBJ whole genome shotgun (WGS) entry which is preliminary data.</text>
</comment>
<evidence type="ECO:0000256" key="1">
    <source>
        <dbReference type="ARBA" id="ARBA00022737"/>
    </source>
</evidence>
<dbReference type="InterPro" id="IPR002110">
    <property type="entry name" value="Ankyrin_rpt"/>
</dbReference>
<dbReference type="SUPFAM" id="SSF48403">
    <property type="entry name" value="Ankyrin repeat"/>
    <property type="match status" value="1"/>
</dbReference>
<evidence type="ECO:0000313" key="5">
    <source>
        <dbReference type="Proteomes" id="UP000275408"/>
    </source>
</evidence>
<dbReference type="PROSITE" id="PS50297">
    <property type="entry name" value="ANK_REP_REGION"/>
    <property type="match status" value="3"/>
</dbReference>
<feature type="repeat" description="ANK" evidence="3">
    <location>
        <begin position="108"/>
        <end position="140"/>
    </location>
</feature>